<evidence type="ECO:0000313" key="4">
    <source>
        <dbReference type="EMBL" id="TGY40763.1"/>
    </source>
</evidence>
<keyword evidence="1" id="KW-0547">Nucleotide-binding</keyword>
<dbReference type="Proteomes" id="UP000306888">
    <property type="component" value="Unassembled WGS sequence"/>
</dbReference>
<accession>A0A4S2DIN7</accession>
<keyword evidence="2 4" id="KW-0067">ATP-binding</keyword>
<dbReference type="PANTHER" id="PTHR43038:SF3">
    <property type="entry name" value="ABC TRANSPORTER G FAMILY MEMBER 20 ISOFORM X1"/>
    <property type="match status" value="1"/>
</dbReference>
<dbReference type="PANTHER" id="PTHR43038">
    <property type="entry name" value="ATP-BINDING CASSETTE, SUB-FAMILY H, MEMBER 1"/>
    <property type="match status" value="1"/>
</dbReference>
<dbReference type="InterPro" id="IPR003439">
    <property type="entry name" value="ABC_transporter-like_ATP-bd"/>
</dbReference>
<dbReference type="InterPro" id="IPR027417">
    <property type="entry name" value="P-loop_NTPase"/>
</dbReference>
<dbReference type="EMBL" id="SRYR01000011">
    <property type="protein sequence ID" value="TGY40763.1"/>
    <property type="molecule type" value="Genomic_DNA"/>
</dbReference>
<dbReference type="InterPro" id="IPR017871">
    <property type="entry name" value="ABC_transporter-like_CS"/>
</dbReference>
<gene>
    <name evidence="4" type="ORF">E5347_14395</name>
</gene>
<proteinExistence type="predicted"/>
<evidence type="ECO:0000259" key="3">
    <source>
        <dbReference type="PROSITE" id="PS50893"/>
    </source>
</evidence>
<dbReference type="SMART" id="SM00382">
    <property type="entry name" value="AAA"/>
    <property type="match status" value="1"/>
</dbReference>
<name>A0A4S2DIN7_9CLOT</name>
<dbReference type="InterPro" id="IPR003593">
    <property type="entry name" value="AAA+_ATPase"/>
</dbReference>
<dbReference type="RefSeq" id="WP_136007933.1">
    <property type="nucleotide sequence ID" value="NZ_SRYR01000011.1"/>
</dbReference>
<protein>
    <submittedName>
        <fullName evidence="4">ABC transporter ATP-binding protein</fullName>
    </submittedName>
</protein>
<dbReference type="PROSITE" id="PS50893">
    <property type="entry name" value="ABC_TRANSPORTER_2"/>
    <property type="match status" value="1"/>
</dbReference>
<dbReference type="SUPFAM" id="SSF52540">
    <property type="entry name" value="P-loop containing nucleoside triphosphate hydrolases"/>
    <property type="match status" value="1"/>
</dbReference>
<organism evidence="4 5">
    <name type="scientific">Clostridium sartagoforme</name>
    <dbReference type="NCBI Taxonomy" id="84031"/>
    <lineage>
        <taxon>Bacteria</taxon>
        <taxon>Bacillati</taxon>
        <taxon>Bacillota</taxon>
        <taxon>Clostridia</taxon>
        <taxon>Eubacteriales</taxon>
        <taxon>Clostridiaceae</taxon>
        <taxon>Clostridium</taxon>
    </lineage>
</organism>
<dbReference type="GO" id="GO:0016887">
    <property type="term" value="F:ATP hydrolysis activity"/>
    <property type="evidence" value="ECO:0007669"/>
    <property type="project" value="InterPro"/>
</dbReference>
<dbReference type="PROSITE" id="PS00211">
    <property type="entry name" value="ABC_TRANSPORTER_1"/>
    <property type="match status" value="1"/>
</dbReference>
<evidence type="ECO:0000256" key="1">
    <source>
        <dbReference type="ARBA" id="ARBA00022741"/>
    </source>
</evidence>
<dbReference type="OrthoDB" id="9804819at2"/>
<feature type="domain" description="ABC transporter" evidence="3">
    <location>
        <begin position="7"/>
        <end position="234"/>
    </location>
</feature>
<comment type="caution">
    <text evidence="4">The sequence shown here is derived from an EMBL/GenBank/DDBJ whole genome shotgun (WGS) entry which is preliminary data.</text>
</comment>
<sequence>MNKGVVVDVANIDVTYNKTRILSNVDIKIKEGEIIGLLGPSGAGKTTLVKVIIGMKEVDKGEVKVFDNKMPTLDVSKDIGYMAQSDALYDDISALDNVLFFGELYGIKGEAAKERAMEVLRLVNLDKDFNKAVKNYSGGMKRRLSLAIALLHNPKLLILDEPTVGIDPILRKKFWDEFERIKNAGRTIIVTTHVMDEAYKCDKLALIRDGEIISEGTPKEIIESSGGKTIEDAFLFYSREKGDE</sequence>
<evidence type="ECO:0000256" key="2">
    <source>
        <dbReference type="ARBA" id="ARBA00022840"/>
    </source>
</evidence>
<dbReference type="Pfam" id="PF00005">
    <property type="entry name" value="ABC_tran"/>
    <property type="match status" value="1"/>
</dbReference>
<dbReference type="AlphaFoldDB" id="A0A4S2DIN7"/>
<dbReference type="Gene3D" id="3.40.50.300">
    <property type="entry name" value="P-loop containing nucleotide triphosphate hydrolases"/>
    <property type="match status" value="1"/>
</dbReference>
<keyword evidence="5" id="KW-1185">Reference proteome</keyword>
<reference evidence="4 5" key="1">
    <citation type="submission" date="2019-04" db="EMBL/GenBank/DDBJ databases">
        <title>Microbes associate with the intestines of laboratory mice.</title>
        <authorList>
            <person name="Navarre W."/>
            <person name="Wong E."/>
            <person name="Huang K."/>
            <person name="Tropini C."/>
            <person name="Ng K."/>
            <person name="Yu B."/>
        </authorList>
    </citation>
    <scope>NUCLEOTIDE SEQUENCE [LARGE SCALE GENOMIC DNA]</scope>
    <source>
        <strain evidence="4 5">NM50_B9-20</strain>
    </source>
</reference>
<evidence type="ECO:0000313" key="5">
    <source>
        <dbReference type="Proteomes" id="UP000306888"/>
    </source>
</evidence>
<dbReference type="GO" id="GO:0005524">
    <property type="term" value="F:ATP binding"/>
    <property type="evidence" value="ECO:0007669"/>
    <property type="project" value="UniProtKB-KW"/>
</dbReference>